<dbReference type="Ensembl" id="ENSOCUT00000058021.1">
    <property type="protein sequence ID" value="ENSOCUP00000041215.1"/>
    <property type="gene ID" value="ENSOCUG00000006766.3"/>
</dbReference>
<dbReference type="InterPro" id="IPR000215">
    <property type="entry name" value="Serpin_fam"/>
</dbReference>
<organism evidence="5 6">
    <name type="scientific">Oryctolagus cuniculus</name>
    <name type="common">Rabbit</name>
    <dbReference type="NCBI Taxonomy" id="9986"/>
    <lineage>
        <taxon>Eukaryota</taxon>
        <taxon>Metazoa</taxon>
        <taxon>Chordata</taxon>
        <taxon>Craniata</taxon>
        <taxon>Vertebrata</taxon>
        <taxon>Euteleostomi</taxon>
        <taxon>Mammalia</taxon>
        <taxon>Eutheria</taxon>
        <taxon>Euarchontoglires</taxon>
        <taxon>Glires</taxon>
        <taxon>Lagomorpha</taxon>
        <taxon>Leporidae</taxon>
        <taxon>Oryctolagus</taxon>
    </lineage>
</organism>
<dbReference type="SMR" id="A0A5F9D692"/>
<dbReference type="GO" id="GO:0005615">
    <property type="term" value="C:extracellular space"/>
    <property type="evidence" value="ECO:0007669"/>
    <property type="project" value="InterPro"/>
</dbReference>
<comment type="similarity">
    <text evidence="1 2">Belongs to the serpin family.</text>
</comment>
<feature type="region of interest" description="Disordered" evidence="3">
    <location>
        <begin position="317"/>
        <end position="339"/>
    </location>
</feature>
<reference evidence="5 6" key="1">
    <citation type="journal article" date="2011" name="Nature">
        <title>A high-resolution map of human evolutionary constraint using 29 mammals.</title>
        <authorList>
            <person name="Lindblad-Toh K."/>
            <person name="Garber M."/>
            <person name="Zuk O."/>
            <person name="Lin M.F."/>
            <person name="Parker B.J."/>
            <person name="Washietl S."/>
            <person name="Kheradpour P."/>
            <person name="Ernst J."/>
            <person name="Jordan G."/>
            <person name="Mauceli E."/>
            <person name="Ward L.D."/>
            <person name="Lowe C.B."/>
            <person name="Holloway A.K."/>
            <person name="Clamp M."/>
            <person name="Gnerre S."/>
            <person name="Alfoldi J."/>
            <person name="Beal K."/>
            <person name="Chang J."/>
            <person name="Clawson H."/>
            <person name="Cuff J."/>
            <person name="Di Palma F."/>
            <person name="Fitzgerald S."/>
            <person name="Flicek P."/>
            <person name="Guttman M."/>
            <person name="Hubisz M.J."/>
            <person name="Jaffe D.B."/>
            <person name="Jungreis I."/>
            <person name="Kent W.J."/>
            <person name="Kostka D."/>
            <person name="Lara M."/>
            <person name="Martins A.L."/>
            <person name="Massingham T."/>
            <person name="Moltke I."/>
            <person name="Raney B.J."/>
            <person name="Rasmussen M.D."/>
            <person name="Robinson J."/>
            <person name="Stark A."/>
            <person name="Vilella A.J."/>
            <person name="Wen J."/>
            <person name="Xie X."/>
            <person name="Zody M.C."/>
            <person name="Baldwin J."/>
            <person name="Bloom T."/>
            <person name="Chin C.W."/>
            <person name="Heiman D."/>
            <person name="Nicol R."/>
            <person name="Nusbaum C."/>
            <person name="Young S."/>
            <person name="Wilkinson J."/>
            <person name="Worley K.C."/>
            <person name="Kovar C.L."/>
            <person name="Muzny D.M."/>
            <person name="Gibbs R.A."/>
            <person name="Cree A."/>
            <person name="Dihn H.H."/>
            <person name="Fowler G."/>
            <person name="Jhangiani S."/>
            <person name="Joshi V."/>
            <person name="Lee S."/>
            <person name="Lewis L.R."/>
            <person name="Nazareth L.V."/>
            <person name="Okwuonu G."/>
            <person name="Santibanez J."/>
            <person name="Warren W.C."/>
            <person name="Mardis E.R."/>
            <person name="Weinstock G.M."/>
            <person name="Wilson R.K."/>
            <person name="Delehaunty K."/>
            <person name="Dooling D."/>
            <person name="Fronik C."/>
            <person name="Fulton L."/>
            <person name="Fulton B."/>
            <person name="Graves T."/>
            <person name="Minx P."/>
            <person name="Sodergren E."/>
            <person name="Birney E."/>
            <person name="Margulies E.H."/>
            <person name="Herrero J."/>
            <person name="Green E.D."/>
            <person name="Haussler D."/>
            <person name="Siepel A."/>
            <person name="Goldman N."/>
            <person name="Pollard K.S."/>
            <person name="Pedersen J.S."/>
            <person name="Lander E.S."/>
            <person name="Kellis M."/>
        </authorList>
    </citation>
    <scope>NUCLEOTIDE SEQUENCE [LARGE SCALE GENOMIC DNA]</scope>
    <source>
        <strain evidence="6">Thorbecke</strain>
    </source>
</reference>
<proteinExistence type="inferred from homology"/>
<dbReference type="GO" id="GO:0004867">
    <property type="term" value="F:serine-type endopeptidase inhibitor activity"/>
    <property type="evidence" value="ECO:0007669"/>
    <property type="project" value="InterPro"/>
</dbReference>
<dbReference type="InterPro" id="IPR023796">
    <property type="entry name" value="Serpin_dom"/>
</dbReference>
<dbReference type="InParanoid" id="A0A5F9D692"/>
<dbReference type="SMART" id="SM00093">
    <property type="entry name" value="SERPIN"/>
    <property type="match status" value="1"/>
</dbReference>
<evidence type="ECO:0000256" key="3">
    <source>
        <dbReference type="SAM" id="MobiDB-lite"/>
    </source>
</evidence>
<dbReference type="Bgee" id="ENSOCUG00000006766">
    <property type="expression patterns" value="Expressed in liver and 1 other cell type or tissue"/>
</dbReference>
<evidence type="ECO:0000259" key="4">
    <source>
        <dbReference type="SMART" id="SM00093"/>
    </source>
</evidence>
<accession>A0A5F9D692</accession>
<feature type="compositionally biased region" description="Low complexity" evidence="3">
    <location>
        <begin position="321"/>
        <end position="337"/>
    </location>
</feature>
<dbReference type="STRING" id="9986.ENSOCUP00000041215"/>
<evidence type="ECO:0000313" key="6">
    <source>
        <dbReference type="Proteomes" id="UP000001811"/>
    </source>
</evidence>
<dbReference type="Gene3D" id="3.30.497.10">
    <property type="entry name" value="Antithrombin, subunit I, domain 2"/>
    <property type="match status" value="1"/>
</dbReference>
<evidence type="ECO:0000256" key="1">
    <source>
        <dbReference type="ARBA" id="ARBA00009500"/>
    </source>
</evidence>
<dbReference type="InterPro" id="IPR036186">
    <property type="entry name" value="Serpin_sf"/>
</dbReference>
<evidence type="ECO:0000256" key="2">
    <source>
        <dbReference type="RuleBase" id="RU000411"/>
    </source>
</evidence>
<reference evidence="5" key="3">
    <citation type="submission" date="2025-09" db="UniProtKB">
        <authorList>
            <consortium name="Ensembl"/>
        </authorList>
    </citation>
    <scope>IDENTIFICATION</scope>
    <source>
        <strain evidence="5">Thorbecke</strain>
    </source>
</reference>
<evidence type="ECO:0000313" key="5">
    <source>
        <dbReference type="Ensembl" id="ENSOCUP00000041215.1"/>
    </source>
</evidence>
<keyword evidence="6" id="KW-1185">Reference proteome</keyword>
<feature type="region of interest" description="Disordered" evidence="3">
    <location>
        <begin position="1"/>
        <end position="39"/>
    </location>
</feature>
<dbReference type="SUPFAM" id="SSF56574">
    <property type="entry name" value="Serpins"/>
    <property type="match status" value="1"/>
</dbReference>
<dbReference type="PANTHER" id="PTHR11461:SF194">
    <property type="entry name" value="KALLISTATIN"/>
    <property type="match status" value="1"/>
</dbReference>
<reference evidence="5" key="2">
    <citation type="submission" date="2025-08" db="UniProtKB">
        <authorList>
            <consortium name="Ensembl"/>
        </authorList>
    </citation>
    <scope>IDENTIFICATION</scope>
    <source>
        <strain evidence="5">Thorbecke</strain>
    </source>
</reference>
<gene>
    <name evidence="5" type="primary">SERPINA4</name>
</gene>
<dbReference type="Pfam" id="PF00079">
    <property type="entry name" value="Serpin"/>
    <property type="match status" value="1"/>
</dbReference>
<name>A0A5F9D692_RABIT</name>
<dbReference type="GeneTree" id="ENSGT00940000160877"/>
<dbReference type="FunFam" id="2.30.39.10:FF:000002">
    <property type="entry name" value="Serpin family D member 1"/>
    <property type="match status" value="1"/>
</dbReference>
<dbReference type="InterPro" id="IPR042185">
    <property type="entry name" value="Serpin_sf_2"/>
</dbReference>
<dbReference type="PANTHER" id="PTHR11461">
    <property type="entry name" value="SERINE PROTEASE INHIBITOR, SERPIN"/>
    <property type="match status" value="1"/>
</dbReference>
<dbReference type="Gene3D" id="2.30.39.10">
    <property type="entry name" value="Alpha-1-antitrypsin, domain 1"/>
    <property type="match status" value="1"/>
</dbReference>
<sequence length="384" mass="42930">METRPAKGLSLGLWEKPEPVLPQREQVQPTGSPEGGSRWSPPGLFINHYLARRWRSEVGPCFSISWAWEAASGSQTAPGGPLQDPLALFRTNFREPEDAAQLINDHVRAETRGKITDLVRELKPSTQLVLANYIYFKALWEKPFILAQTKPQDFYVDESTVVQVPMMLQHQQHRWYLQDQHLACSVLRMDYKGGASALFVLPDRGKMAQVEEALTPGTLRGWDSLLSRRNFYKPLELHLPKFSISGSYLLNQILPKLGFTELVSPRADFSGISEREKLQVSRVSHLHHQPLETWEGTDFCPQEAAGASRCAPCRHMESPSPRLLGHPPPRAGRGARCPPVPGLRDLSCSTLGDSIRLAGDNAMGGTEEGQTRLAWVQVLSWGKT</sequence>
<dbReference type="AlphaFoldDB" id="A0A5F9D692"/>
<dbReference type="InterPro" id="IPR042178">
    <property type="entry name" value="Serpin_sf_1"/>
</dbReference>
<protein>
    <recommendedName>
        <fullName evidence="4">Serpin domain-containing protein</fullName>
    </recommendedName>
</protein>
<feature type="domain" description="Serpin" evidence="4">
    <location>
        <begin position="2"/>
        <end position="327"/>
    </location>
</feature>
<dbReference type="Proteomes" id="UP000001811">
    <property type="component" value="Unplaced"/>
</dbReference>